<accession>A0A388TG26</accession>
<evidence type="ECO:0000313" key="14">
    <source>
        <dbReference type="EMBL" id="GBR75825.1"/>
    </source>
</evidence>
<sequence length="682" mass="76532">MKKFLVLSVFILGYAFSQIYEAEGITVVGKRLYDGSLRAGYYGAAQIITSENIAAVGAQTVPDVLQRYGIAKYSNGGSSPLDWTLNWHGFTKGQEVVVIVDGLKVNEAYGNEIYWQNINIADVEKIEILPGANSAQYGSGAFAGVLNIVTNKSPRKSATLEAGNYGYNRQNIVYGDIVAENYYYNINVDNLASAGYRKKSDYQDLRFSGTAGWFADTSQFNFYLKAADSSAKYPEQLKKDEFAERKTLADHVNKREIGSSQLNTEWISTLGDWRYVLNIGVKNSGVKYHSTSRTGLPTQNIFDSENSTSYLGQISWRDKITLGFDARNSHLEHKIFGGTDGNTFAPISTKVKTGALAATKLASAPYLQYFERLGAVSLRLGVRNDAVAYAARNTFQRKNLEGVSFKKSTYNGEIGWNFWPEWQTYFAYGEAFKAPGFNDLYGASASNIELDSELAKSLSYGARWQNAQTNFNFNIFNTIVEDEIIFVYANPATYTGKNENAQKTERSGLNINVEQVVWPELRLFANYNRTKARFVEASTPYTIIHDAGNSFADEEVNLDLEGKVIPQSPEQVYSAGFNYVLGKWSFDLIHNFVDEQYAASDYANEGEKLPAYTFADARVDYQHTQDFKVYLSVHNLLNNIYYTKALFSPAYHDWNNSAYVPDFNWYTPADERLAAIGAQWSF</sequence>
<evidence type="ECO:0000256" key="3">
    <source>
        <dbReference type="ARBA" id="ARBA00022452"/>
    </source>
</evidence>
<name>A0A388TG26_9BACT</name>
<proteinExistence type="inferred from homology"/>
<dbReference type="GO" id="GO:0044718">
    <property type="term" value="P:siderophore transmembrane transport"/>
    <property type="evidence" value="ECO:0007669"/>
    <property type="project" value="TreeGrafter"/>
</dbReference>
<keyword evidence="5" id="KW-0732">Signal</keyword>
<protein>
    <submittedName>
        <fullName evidence="14">Iron complex outermembrane recepter protein</fullName>
    </submittedName>
</protein>
<dbReference type="InterPro" id="IPR012910">
    <property type="entry name" value="Plug_dom"/>
</dbReference>
<evidence type="ECO:0000259" key="12">
    <source>
        <dbReference type="Pfam" id="PF00593"/>
    </source>
</evidence>
<gene>
    <name evidence="14" type="ORF">NO2_0457</name>
</gene>
<keyword evidence="3 10" id="KW-1134">Transmembrane beta strand</keyword>
<dbReference type="Gene3D" id="2.40.170.20">
    <property type="entry name" value="TonB-dependent receptor, beta-barrel domain"/>
    <property type="match status" value="1"/>
</dbReference>
<comment type="caution">
    <text evidence="14">The sequence shown here is derived from an EMBL/GenBank/DDBJ whole genome shotgun (WGS) entry which is preliminary data.</text>
</comment>
<keyword evidence="9 10" id="KW-0998">Cell outer membrane</keyword>
<keyword evidence="15" id="KW-1185">Reference proteome</keyword>
<evidence type="ECO:0000256" key="11">
    <source>
        <dbReference type="RuleBase" id="RU003357"/>
    </source>
</evidence>
<dbReference type="GO" id="GO:0009279">
    <property type="term" value="C:cell outer membrane"/>
    <property type="evidence" value="ECO:0007669"/>
    <property type="project" value="UniProtKB-SubCell"/>
</dbReference>
<dbReference type="PANTHER" id="PTHR30069:SF29">
    <property type="entry name" value="HEMOGLOBIN AND HEMOGLOBIN-HAPTOGLOBIN-BINDING PROTEIN 1-RELATED"/>
    <property type="match status" value="1"/>
</dbReference>
<dbReference type="Proteomes" id="UP000275925">
    <property type="component" value="Unassembled WGS sequence"/>
</dbReference>
<organism evidence="14 15">
    <name type="scientific">Candidatus Termititenax persephonae</name>
    <dbReference type="NCBI Taxonomy" id="2218525"/>
    <lineage>
        <taxon>Bacteria</taxon>
        <taxon>Bacillati</taxon>
        <taxon>Candidatus Margulisiibacteriota</taxon>
        <taxon>Candidatus Termititenacia</taxon>
        <taxon>Candidatus Termititenacales</taxon>
        <taxon>Candidatus Termititenacaceae</taxon>
        <taxon>Candidatus Termititenax</taxon>
    </lineage>
</organism>
<dbReference type="AlphaFoldDB" id="A0A388TG26"/>
<dbReference type="EMBL" id="BGZO01000008">
    <property type="protein sequence ID" value="GBR75825.1"/>
    <property type="molecule type" value="Genomic_DNA"/>
</dbReference>
<evidence type="ECO:0000256" key="9">
    <source>
        <dbReference type="ARBA" id="ARBA00023237"/>
    </source>
</evidence>
<dbReference type="PROSITE" id="PS52016">
    <property type="entry name" value="TONB_DEPENDENT_REC_3"/>
    <property type="match status" value="1"/>
</dbReference>
<comment type="similarity">
    <text evidence="10 11">Belongs to the TonB-dependent receptor family.</text>
</comment>
<evidence type="ECO:0000313" key="15">
    <source>
        <dbReference type="Proteomes" id="UP000275925"/>
    </source>
</evidence>
<dbReference type="InterPro" id="IPR036942">
    <property type="entry name" value="Beta-barrel_TonB_sf"/>
</dbReference>
<dbReference type="InterPro" id="IPR039426">
    <property type="entry name" value="TonB-dep_rcpt-like"/>
</dbReference>
<evidence type="ECO:0000256" key="4">
    <source>
        <dbReference type="ARBA" id="ARBA00022692"/>
    </source>
</evidence>
<dbReference type="Pfam" id="PF00593">
    <property type="entry name" value="TonB_dep_Rec_b-barrel"/>
    <property type="match status" value="1"/>
</dbReference>
<dbReference type="Pfam" id="PF07715">
    <property type="entry name" value="Plug"/>
    <property type="match status" value="1"/>
</dbReference>
<reference evidence="14 15" key="1">
    <citation type="journal article" date="2019" name="ISME J.">
        <title>Genome analyses of uncultured TG2/ZB3 bacteria in 'Margulisbacteria' specifically attached to ectosymbiotic spirochetes of protists in the termite gut.</title>
        <authorList>
            <person name="Utami Y.D."/>
            <person name="Kuwahara H."/>
            <person name="Igai K."/>
            <person name="Murakami T."/>
            <person name="Sugaya K."/>
            <person name="Morikawa T."/>
            <person name="Nagura Y."/>
            <person name="Yuki M."/>
            <person name="Deevong P."/>
            <person name="Inoue T."/>
            <person name="Kihara K."/>
            <person name="Lo N."/>
            <person name="Yamada A."/>
            <person name="Ohkuma M."/>
            <person name="Hongoh Y."/>
        </authorList>
    </citation>
    <scope>NUCLEOTIDE SEQUENCE [LARGE SCALE GENOMIC DNA]</scope>
    <source>
        <strain evidence="14">NkOx7-02</strain>
    </source>
</reference>
<evidence type="ECO:0000256" key="1">
    <source>
        <dbReference type="ARBA" id="ARBA00004571"/>
    </source>
</evidence>
<dbReference type="PANTHER" id="PTHR30069">
    <property type="entry name" value="TONB-DEPENDENT OUTER MEMBRANE RECEPTOR"/>
    <property type="match status" value="1"/>
</dbReference>
<evidence type="ECO:0000256" key="8">
    <source>
        <dbReference type="ARBA" id="ARBA00023170"/>
    </source>
</evidence>
<evidence type="ECO:0000256" key="2">
    <source>
        <dbReference type="ARBA" id="ARBA00022448"/>
    </source>
</evidence>
<keyword evidence="6 11" id="KW-0798">TonB box</keyword>
<keyword evidence="4 10" id="KW-0812">Transmembrane</keyword>
<evidence type="ECO:0000256" key="10">
    <source>
        <dbReference type="PROSITE-ProRule" id="PRU01360"/>
    </source>
</evidence>
<dbReference type="Gene3D" id="2.170.130.10">
    <property type="entry name" value="TonB-dependent receptor, plug domain"/>
    <property type="match status" value="1"/>
</dbReference>
<keyword evidence="7 10" id="KW-0472">Membrane</keyword>
<comment type="subcellular location">
    <subcellularLocation>
        <location evidence="1 10">Cell outer membrane</location>
        <topology evidence="1 10">Multi-pass membrane protein</topology>
    </subcellularLocation>
</comment>
<keyword evidence="2 10" id="KW-0813">Transport</keyword>
<dbReference type="GO" id="GO:0015344">
    <property type="term" value="F:siderophore uptake transmembrane transporter activity"/>
    <property type="evidence" value="ECO:0007669"/>
    <property type="project" value="TreeGrafter"/>
</dbReference>
<keyword evidence="8" id="KW-0675">Receptor</keyword>
<evidence type="ECO:0000256" key="5">
    <source>
        <dbReference type="ARBA" id="ARBA00022729"/>
    </source>
</evidence>
<evidence type="ECO:0000256" key="7">
    <source>
        <dbReference type="ARBA" id="ARBA00023136"/>
    </source>
</evidence>
<evidence type="ECO:0000256" key="6">
    <source>
        <dbReference type="ARBA" id="ARBA00023077"/>
    </source>
</evidence>
<dbReference type="InterPro" id="IPR037066">
    <property type="entry name" value="Plug_dom_sf"/>
</dbReference>
<dbReference type="InterPro" id="IPR000531">
    <property type="entry name" value="Beta-barrel_TonB"/>
</dbReference>
<dbReference type="SUPFAM" id="SSF56935">
    <property type="entry name" value="Porins"/>
    <property type="match status" value="1"/>
</dbReference>
<feature type="domain" description="TonB-dependent receptor plug" evidence="13">
    <location>
        <begin position="44"/>
        <end position="145"/>
    </location>
</feature>
<feature type="domain" description="TonB-dependent receptor-like beta-barrel" evidence="12">
    <location>
        <begin position="203"/>
        <end position="636"/>
    </location>
</feature>
<evidence type="ECO:0000259" key="13">
    <source>
        <dbReference type="Pfam" id="PF07715"/>
    </source>
</evidence>